<dbReference type="RefSeq" id="WP_198093084.1">
    <property type="nucleotide sequence ID" value="NZ_JAEDAQ010000131.1"/>
</dbReference>
<feature type="non-terminal residue" evidence="2">
    <location>
        <position position="1"/>
    </location>
</feature>
<sequence length="50" mass="6077">LAQLDDRFVLCHNSFFLNRHNISHVDSKERISYFKNDEYCYVSVRNLKKI</sequence>
<dbReference type="Proteomes" id="UP000597038">
    <property type="component" value="Unassembled WGS sequence"/>
</dbReference>
<accession>A0ABS0QT63</accession>
<name>A0ABS0QT63_9STAP</name>
<evidence type="ECO:0000313" key="3">
    <source>
        <dbReference type="Proteomes" id="UP000597038"/>
    </source>
</evidence>
<dbReference type="EMBL" id="JAEDAQ010000131">
    <property type="protein sequence ID" value="MBH9582201.1"/>
    <property type="molecule type" value="Genomic_DNA"/>
</dbReference>
<feature type="domain" description="HTH LytTR-type" evidence="1">
    <location>
        <begin position="1"/>
        <end position="50"/>
    </location>
</feature>
<reference evidence="2 3" key="1">
    <citation type="submission" date="2020-12" db="EMBL/GenBank/DDBJ databases">
        <title>Genomic analysis of Staphylococcus felis from a cat with skin infection.</title>
        <authorList>
            <person name="Aslantas O."/>
            <person name="Keskin O."/>
            <person name="Buyukaltay K."/>
            <person name="Gullu Yucetepe A."/>
        </authorList>
    </citation>
    <scope>NUCLEOTIDE SEQUENCE [LARGE SCALE GENOMIC DNA]</scope>
    <source>
        <strain evidence="2 3">HARRANVET</strain>
    </source>
</reference>
<keyword evidence="3" id="KW-1185">Reference proteome</keyword>
<proteinExistence type="predicted"/>
<dbReference type="GO" id="GO:0003677">
    <property type="term" value="F:DNA binding"/>
    <property type="evidence" value="ECO:0007669"/>
    <property type="project" value="UniProtKB-KW"/>
</dbReference>
<organism evidence="2 3">
    <name type="scientific">Staphylococcus felis</name>
    <dbReference type="NCBI Taxonomy" id="46127"/>
    <lineage>
        <taxon>Bacteria</taxon>
        <taxon>Bacillati</taxon>
        <taxon>Bacillota</taxon>
        <taxon>Bacilli</taxon>
        <taxon>Bacillales</taxon>
        <taxon>Staphylococcaceae</taxon>
        <taxon>Staphylococcus</taxon>
    </lineage>
</organism>
<protein>
    <submittedName>
        <fullName evidence="2">LytTR family transcriptional regulator DNA-binding domain-containing protein</fullName>
    </submittedName>
</protein>
<dbReference type="InterPro" id="IPR007492">
    <property type="entry name" value="LytTR_DNA-bd_dom"/>
</dbReference>
<evidence type="ECO:0000313" key="2">
    <source>
        <dbReference type="EMBL" id="MBH9582201.1"/>
    </source>
</evidence>
<evidence type="ECO:0000259" key="1">
    <source>
        <dbReference type="PROSITE" id="PS50930"/>
    </source>
</evidence>
<dbReference type="Pfam" id="PF04397">
    <property type="entry name" value="LytTR"/>
    <property type="match status" value="1"/>
</dbReference>
<keyword evidence="2" id="KW-0238">DNA-binding</keyword>
<dbReference type="Gene3D" id="2.40.50.1020">
    <property type="entry name" value="LytTr DNA-binding domain"/>
    <property type="match status" value="1"/>
</dbReference>
<comment type="caution">
    <text evidence="2">The sequence shown here is derived from an EMBL/GenBank/DDBJ whole genome shotgun (WGS) entry which is preliminary data.</text>
</comment>
<gene>
    <name evidence="2" type="ORF">I9026_12705</name>
</gene>
<dbReference type="PROSITE" id="PS50930">
    <property type="entry name" value="HTH_LYTTR"/>
    <property type="match status" value="1"/>
</dbReference>